<sequence length="198" mass="22600">MTLKPNRHLLEERRIWYSKQAKEKGWTVDLRNLDVLDTVNTHALEYADCPCLSCYQKSHPEEEKARAWESVRVLVKEGFGIDYPTYDAIAHPALSLQLQQILSHEEKLLFTQTTIPVCDAAAEEATELIANAQQLDEKTMQRLFVLLRGMSEFEYDEDAALNFSQLVKAYKQGDKTLQRLAAEEAVSLQVGVMHGCQK</sequence>
<evidence type="ECO:0000313" key="1">
    <source>
        <dbReference type="EMBL" id="OAO14148.1"/>
    </source>
</evidence>
<dbReference type="EMBL" id="LXWW01000288">
    <property type="protein sequence ID" value="OAO14148.1"/>
    <property type="molecule type" value="Genomic_DNA"/>
</dbReference>
<dbReference type="Proteomes" id="UP000078348">
    <property type="component" value="Unassembled WGS sequence"/>
</dbReference>
<comment type="caution">
    <text evidence="1">The sequence shown here is derived from an EMBL/GenBank/DDBJ whole genome shotgun (WGS) entry which is preliminary data.</text>
</comment>
<protein>
    <submittedName>
        <fullName evidence="1">Uncharacterized protein</fullName>
    </submittedName>
</protein>
<name>A0A196SAU9_BLAHN</name>
<proteinExistence type="predicted"/>
<keyword evidence="2" id="KW-1185">Reference proteome</keyword>
<evidence type="ECO:0000313" key="2">
    <source>
        <dbReference type="Proteomes" id="UP000078348"/>
    </source>
</evidence>
<accession>A0A196SAU9</accession>
<gene>
    <name evidence="1" type="ORF">AV274_4216</name>
</gene>
<reference evidence="1 2" key="1">
    <citation type="submission" date="2016-05" db="EMBL/GenBank/DDBJ databases">
        <title>Nuclear genome of Blastocystis sp. subtype 1 NandII.</title>
        <authorList>
            <person name="Gentekaki E."/>
            <person name="Curtis B."/>
            <person name="Stairs C."/>
            <person name="Eme L."/>
            <person name="Herman E."/>
            <person name="Klimes V."/>
            <person name="Arias M.C."/>
            <person name="Elias M."/>
            <person name="Hilliou F."/>
            <person name="Klute M."/>
            <person name="Malik S.-B."/>
            <person name="Pightling A."/>
            <person name="Rachubinski R."/>
            <person name="Salas D."/>
            <person name="Schlacht A."/>
            <person name="Suga H."/>
            <person name="Archibald J."/>
            <person name="Ball S.G."/>
            <person name="Clark G."/>
            <person name="Dacks J."/>
            <person name="Van Der Giezen M."/>
            <person name="Tsaousis A."/>
            <person name="Roger A."/>
        </authorList>
    </citation>
    <scope>NUCLEOTIDE SEQUENCE [LARGE SCALE GENOMIC DNA]</scope>
    <source>
        <strain evidence="2">ATCC 50177 / NandII</strain>
    </source>
</reference>
<dbReference type="AlphaFoldDB" id="A0A196SAU9"/>
<organism evidence="1 2">
    <name type="scientific">Blastocystis sp. subtype 1 (strain ATCC 50177 / NandII)</name>
    <dbReference type="NCBI Taxonomy" id="478820"/>
    <lineage>
        <taxon>Eukaryota</taxon>
        <taxon>Sar</taxon>
        <taxon>Stramenopiles</taxon>
        <taxon>Bigyra</taxon>
        <taxon>Opalozoa</taxon>
        <taxon>Opalinata</taxon>
        <taxon>Blastocystidae</taxon>
        <taxon>Blastocystis</taxon>
    </lineage>
</organism>